<dbReference type="Proteomes" id="UP000449846">
    <property type="component" value="Unassembled WGS sequence"/>
</dbReference>
<protein>
    <submittedName>
        <fullName evidence="1">DUF481 domain-containing protein</fullName>
    </submittedName>
</protein>
<accession>A0A844HUD9</accession>
<sequence>MEYGEDATGGPDTKDVYAIHDGQYYFDDFALGRLTVDGLAGDDVADQDGRLKRDAFLGCEPSFRVLASDQTTWRLQAGLGLRHTKSFRWIRPEPLGSSRMPKRATSCPRASFIA</sequence>
<evidence type="ECO:0000313" key="2">
    <source>
        <dbReference type="Proteomes" id="UP000449846"/>
    </source>
</evidence>
<organism evidence="1 2">
    <name type="scientific">Paracoccus litorisediminis</name>
    <dbReference type="NCBI Taxonomy" id="2006130"/>
    <lineage>
        <taxon>Bacteria</taxon>
        <taxon>Pseudomonadati</taxon>
        <taxon>Pseudomonadota</taxon>
        <taxon>Alphaproteobacteria</taxon>
        <taxon>Rhodobacterales</taxon>
        <taxon>Paracoccaceae</taxon>
        <taxon>Paracoccus</taxon>
    </lineage>
</organism>
<evidence type="ECO:0000313" key="1">
    <source>
        <dbReference type="EMBL" id="MTH62074.1"/>
    </source>
</evidence>
<dbReference type="AlphaFoldDB" id="A0A844HUD9"/>
<keyword evidence="2" id="KW-1185">Reference proteome</keyword>
<gene>
    <name evidence="1" type="ORF">GL300_23020</name>
</gene>
<name>A0A844HUD9_9RHOB</name>
<dbReference type="RefSeq" id="WP_155042025.1">
    <property type="nucleotide sequence ID" value="NZ_JBHGCD010000022.1"/>
</dbReference>
<proteinExistence type="predicted"/>
<reference evidence="1 2" key="1">
    <citation type="submission" date="2019-11" db="EMBL/GenBank/DDBJ databases">
        <authorList>
            <person name="Dong K."/>
        </authorList>
    </citation>
    <scope>NUCLEOTIDE SEQUENCE [LARGE SCALE GENOMIC DNA]</scope>
    <source>
        <strain evidence="1 2">NBRC 112902</strain>
    </source>
</reference>
<dbReference type="OrthoDB" id="7631035at2"/>
<dbReference type="EMBL" id="WMIG01000025">
    <property type="protein sequence ID" value="MTH62074.1"/>
    <property type="molecule type" value="Genomic_DNA"/>
</dbReference>
<comment type="caution">
    <text evidence="1">The sequence shown here is derived from an EMBL/GenBank/DDBJ whole genome shotgun (WGS) entry which is preliminary data.</text>
</comment>